<gene>
    <name evidence="9" type="ORF">J2S05_002279</name>
</gene>
<dbReference type="InterPro" id="IPR001967">
    <property type="entry name" value="Peptidase_S11_N"/>
</dbReference>
<keyword evidence="4" id="KW-0133">Cell shape</keyword>
<accession>A0ABT9YIP4</accession>
<dbReference type="PANTHER" id="PTHR21581">
    <property type="entry name" value="D-ALANYL-D-ALANINE CARBOXYPEPTIDASE"/>
    <property type="match status" value="1"/>
</dbReference>
<keyword evidence="6" id="KW-0961">Cell wall biogenesis/degradation</keyword>
<evidence type="ECO:0000256" key="1">
    <source>
        <dbReference type="ARBA" id="ARBA00007164"/>
    </source>
</evidence>
<keyword evidence="3" id="KW-0378">Hydrolase</keyword>
<dbReference type="SUPFAM" id="SSF56601">
    <property type="entry name" value="beta-lactamase/transpeptidase-like"/>
    <property type="match status" value="1"/>
</dbReference>
<evidence type="ECO:0000313" key="9">
    <source>
        <dbReference type="EMBL" id="MDQ0207478.1"/>
    </source>
</evidence>
<dbReference type="InterPro" id="IPR012338">
    <property type="entry name" value="Beta-lactam/transpept-like"/>
</dbReference>
<comment type="similarity">
    <text evidence="1 7">Belongs to the peptidase S11 family.</text>
</comment>
<evidence type="ECO:0000256" key="3">
    <source>
        <dbReference type="ARBA" id="ARBA00022801"/>
    </source>
</evidence>
<keyword evidence="10" id="KW-1185">Reference proteome</keyword>
<evidence type="ECO:0000256" key="4">
    <source>
        <dbReference type="ARBA" id="ARBA00022960"/>
    </source>
</evidence>
<dbReference type="InterPro" id="IPR018044">
    <property type="entry name" value="Peptidase_S11"/>
</dbReference>
<evidence type="ECO:0000256" key="5">
    <source>
        <dbReference type="ARBA" id="ARBA00022984"/>
    </source>
</evidence>
<evidence type="ECO:0000256" key="7">
    <source>
        <dbReference type="RuleBase" id="RU004016"/>
    </source>
</evidence>
<evidence type="ECO:0000256" key="2">
    <source>
        <dbReference type="ARBA" id="ARBA00022729"/>
    </source>
</evidence>
<dbReference type="Pfam" id="PF00768">
    <property type="entry name" value="Peptidase_S11"/>
    <property type="match status" value="1"/>
</dbReference>
<feature type="domain" description="Peptidase S11 D-alanyl-D-alanine carboxypeptidase A N-terminal" evidence="8">
    <location>
        <begin position="28"/>
        <end position="254"/>
    </location>
</feature>
<keyword evidence="5" id="KW-0573">Peptidoglycan synthesis</keyword>
<evidence type="ECO:0000259" key="8">
    <source>
        <dbReference type="Pfam" id="PF00768"/>
    </source>
</evidence>
<organism evidence="9 10">
    <name type="scientific">Alkalicoccobacillus murimartini</name>
    <dbReference type="NCBI Taxonomy" id="171685"/>
    <lineage>
        <taxon>Bacteria</taxon>
        <taxon>Bacillati</taxon>
        <taxon>Bacillota</taxon>
        <taxon>Bacilli</taxon>
        <taxon>Bacillales</taxon>
        <taxon>Bacillaceae</taxon>
        <taxon>Alkalicoccobacillus</taxon>
    </lineage>
</organism>
<evidence type="ECO:0000256" key="6">
    <source>
        <dbReference type="ARBA" id="ARBA00023316"/>
    </source>
</evidence>
<dbReference type="Proteomes" id="UP001225034">
    <property type="component" value="Unassembled WGS sequence"/>
</dbReference>
<name>A0ABT9YIP4_9BACI</name>
<evidence type="ECO:0000313" key="10">
    <source>
        <dbReference type="Proteomes" id="UP001225034"/>
    </source>
</evidence>
<dbReference type="GO" id="GO:0004180">
    <property type="term" value="F:carboxypeptidase activity"/>
    <property type="evidence" value="ECO:0007669"/>
    <property type="project" value="UniProtKB-KW"/>
</dbReference>
<reference evidence="9 10" key="1">
    <citation type="submission" date="2023-07" db="EMBL/GenBank/DDBJ databases">
        <title>Genomic Encyclopedia of Type Strains, Phase IV (KMG-IV): sequencing the most valuable type-strain genomes for metagenomic binning, comparative biology and taxonomic classification.</title>
        <authorList>
            <person name="Goeker M."/>
        </authorList>
    </citation>
    <scope>NUCLEOTIDE SEQUENCE [LARGE SCALE GENOMIC DNA]</scope>
    <source>
        <strain evidence="9 10">DSM 19154</strain>
    </source>
</reference>
<keyword evidence="9" id="KW-0645">Protease</keyword>
<dbReference type="Gene3D" id="3.40.710.10">
    <property type="entry name" value="DD-peptidase/beta-lactamase superfamily"/>
    <property type="match status" value="1"/>
</dbReference>
<sequence>MIKSMFTMGCIGLGLLFFLVPIFQADNEPTLLLDMNKDMNLIESEINKAVPVASISKIMTEYLVLEELEAGTITWEDSVRVSESAANKEGTRIEVSEGDVVSVRDLYMAMLLPSANNATTALAEHLAGSEVVFASRMNEKAKALGLTNTSFVNSTGLSEIDTRSNQMSARDVALLAKALITDFPNVLQDTSRSSYKLDYSNERIYSTNHMLTKSSLAFDGLDGLKTGYTNEAGYCFVGTAERGGQRYITVVLGTSEYDSRFIKTQKLLSFAFDQGYVPTLEASIGN</sequence>
<dbReference type="PANTHER" id="PTHR21581:SF11">
    <property type="entry name" value="D-ALANYL-D-ALANINE CARBOXYPEPTIDASE DACA"/>
    <property type="match status" value="1"/>
</dbReference>
<protein>
    <submittedName>
        <fullName evidence="9">D-alanyl-D-alanine carboxypeptidase</fullName>
    </submittedName>
</protein>
<dbReference type="PRINTS" id="PR00725">
    <property type="entry name" value="DADACBPTASE1"/>
</dbReference>
<comment type="caution">
    <text evidence="9">The sequence shown here is derived from an EMBL/GenBank/DDBJ whole genome shotgun (WGS) entry which is preliminary data.</text>
</comment>
<dbReference type="RefSeq" id="WP_306982820.1">
    <property type="nucleotide sequence ID" value="NZ_JAUSUA010000003.1"/>
</dbReference>
<keyword evidence="9" id="KW-0121">Carboxypeptidase</keyword>
<proteinExistence type="inferred from homology"/>
<dbReference type="EMBL" id="JAUSUA010000003">
    <property type="protein sequence ID" value="MDQ0207478.1"/>
    <property type="molecule type" value="Genomic_DNA"/>
</dbReference>
<keyword evidence="2" id="KW-0732">Signal</keyword>